<organism evidence="2 3">
    <name type="scientific">Roseimaritima ulvae</name>
    <dbReference type="NCBI Taxonomy" id="980254"/>
    <lineage>
        <taxon>Bacteria</taxon>
        <taxon>Pseudomonadati</taxon>
        <taxon>Planctomycetota</taxon>
        <taxon>Planctomycetia</taxon>
        <taxon>Pirellulales</taxon>
        <taxon>Pirellulaceae</taxon>
        <taxon>Roseimaritima</taxon>
    </lineage>
</organism>
<protein>
    <submittedName>
        <fullName evidence="2">Adenylate cyclase 1</fullName>
        <ecNumber evidence="2">4.6.1.1</ecNumber>
    </submittedName>
</protein>
<reference evidence="2 3" key="1">
    <citation type="submission" date="2019-08" db="EMBL/GenBank/DDBJ databases">
        <title>Deep-cultivation of Planctomycetes and their phenomic and genomic characterization uncovers novel biology.</title>
        <authorList>
            <person name="Wiegand S."/>
            <person name="Jogler M."/>
            <person name="Boedeker C."/>
            <person name="Pinto D."/>
            <person name="Vollmers J."/>
            <person name="Rivas-Marin E."/>
            <person name="Kohn T."/>
            <person name="Peeters S.H."/>
            <person name="Heuer A."/>
            <person name="Rast P."/>
            <person name="Oberbeckmann S."/>
            <person name="Bunk B."/>
            <person name="Jeske O."/>
            <person name="Meyerdierks A."/>
            <person name="Storesund J.E."/>
            <person name="Kallscheuer N."/>
            <person name="Luecker S."/>
            <person name="Lage O.M."/>
            <person name="Pohl T."/>
            <person name="Merkel B.J."/>
            <person name="Hornburger P."/>
            <person name="Mueller R.-W."/>
            <person name="Bruemmer F."/>
            <person name="Labrenz M."/>
            <person name="Spormann A.M."/>
            <person name="Op den Camp H."/>
            <person name="Overmann J."/>
            <person name="Amann R."/>
            <person name="Jetten M.S.M."/>
            <person name="Mascher T."/>
            <person name="Medema M.H."/>
            <person name="Devos D.P."/>
            <person name="Kaster A.-K."/>
            <person name="Ovreas L."/>
            <person name="Rohde M."/>
            <person name="Galperin M.Y."/>
            <person name="Jogler C."/>
        </authorList>
    </citation>
    <scope>NUCLEOTIDE SEQUENCE [LARGE SCALE GENOMIC DNA]</scope>
    <source>
        <strain evidence="2 3">UC8</strain>
    </source>
</reference>
<dbReference type="AlphaFoldDB" id="A0A5B9R1J1"/>
<dbReference type="SUPFAM" id="SSF49879">
    <property type="entry name" value="SMAD/FHA domain"/>
    <property type="match status" value="1"/>
</dbReference>
<dbReference type="Pfam" id="PF00211">
    <property type="entry name" value="Guanylate_cyc"/>
    <property type="match status" value="1"/>
</dbReference>
<dbReference type="EMBL" id="CP042914">
    <property type="protein sequence ID" value="QEG43665.1"/>
    <property type="molecule type" value="Genomic_DNA"/>
</dbReference>
<dbReference type="PROSITE" id="PS50125">
    <property type="entry name" value="GUANYLATE_CYCLASE_2"/>
    <property type="match status" value="1"/>
</dbReference>
<keyword evidence="2" id="KW-0456">Lyase</keyword>
<dbReference type="InterPro" id="IPR000253">
    <property type="entry name" value="FHA_dom"/>
</dbReference>
<accession>A0A5B9R1J1</accession>
<dbReference type="PANTHER" id="PTHR43081">
    <property type="entry name" value="ADENYLATE CYCLASE, TERMINAL-DIFFERENTIATION SPECIFIC-RELATED"/>
    <property type="match status" value="1"/>
</dbReference>
<dbReference type="Pfam" id="PF00498">
    <property type="entry name" value="FHA"/>
    <property type="match status" value="1"/>
</dbReference>
<dbReference type="GO" id="GO:0004016">
    <property type="term" value="F:adenylate cyclase activity"/>
    <property type="evidence" value="ECO:0007669"/>
    <property type="project" value="UniProtKB-EC"/>
</dbReference>
<dbReference type="InterPro" id="IPR008984">
    <property type="entry name" value="SMAD_FHA_dom_sf"/>
</dbReference>
<dbReference type="GO" id="GO:0006171">
    <property type="term" value="P:cAMP biosynthetic process"/>
    <property type="evidence" value="ECO:0007669"/>
    <property type="project" value="TreeGrafter"/>
</dbReference>
<evidence type="ECO:0000313" key="3">
    <source>
        <dbReference type="Proteomes" id="UP000325286"/>
    </source>
</evidence>
<dbReference type="Gene3D" id="2.60.200.20">
    <property type="match status" value="1"/>
</dbReference>
<dbReference type="InterPro" id="IPR001054">
    <property type="entry name" value="A/G_cyclase"/>
</dbReference>
<dbReference type="PANTHER" id="PTHR43081:SF20">
    <property type="entry name" value="TWO-COMPONENT RESPONSE REGULATOR"/>
    <property type="match status" value="1"/>
</dbReference>
<gene>
    <name evidence="2" type="primary">cyaA_2</name>
    <name evidence="2" type="ORF">UC8_57170</name>
</gene>
<dbReference type="GO" id="GO:0035556">
    <property type="term" value="P:intracellular signal transduction"/>
    <property type="evidence" value="ECO:0007669"/>
    <property type="project" value="InterPro"/>
</dbReference>
<dbReference type="Proteomes" id="UP000325286">
    <property type="component" value="Chromosome"/>
</dbReference>
<dbReference type="InterPro" id="IPR050697">
    <property type="entry name" value="Adenylyl/Guanylyl_Cyclase_3/4"/>
</dbReference>
<feature type="domain" description="Guanylate cyclase" evidence="1">
    <location>
        <begin position="354"/>
        <end position="487"/>
    </location>
</feature>
<name>A0A5B9R1J1_9BACT</name>
<dbReference type="CDD" id="cd00060">
    <property type="entry name" value="FHA"/>
    <property type="match status" value="1"/>
</dbReference>
<dbReference type="SUPFAM" id="SSF55073">
    <property type="entry name" value="Nucleotide cyclase"/>
    <property type="match status" value="1"/>
</dbReference>
<dbReference type="Gene3D" id="3.30.70.1230">
    <property type="entry name" value="Nucleotide cyclase"/>
    <property type="match status" value="1"/>
</dbReference>
<dbReference type="InterPro" id="IPR029787">
    <property type="entry name" value="Nucleotide_cyclase"/>
</dbReference>
<proteinExistence type="predicted"/>
<dbReference type="CDD" id="cd07302">
    <property type="entry name" value="CHD"/>
    <property type="match status" value="1"/>
</dbReference>
<sequence>MPDLIAQGPRMSDRWRRALPVANEADQPAPSVCLGRAEGTWQIDWDDRISRRHALVTLQSDGKVLIERLESGRNPIFHSGQRRDRFTLGAGEHFVIGRTTFTLAQRPVVNADSAEPLGVTEHAFDRAALRRQGFRDAARRIDVLSRLPDLIAGSSTDTELLVRVAGVLLQATPDASAVAILQVLDQDADPDDGGAVDVLHYDSRSADSQGPNPSARLARRAVRSGESVLHLWGSGSRRGSGGGTAYTASEDVDWAFCVPIRSDACRGWALYITGQLGIHGGASLEQSLQAAPTDLQDDVKFTELVATTLGNLRQVRSLQRRQAGLRRFFAPVVMEALATRDADEVLEPREADVSVLFCDLRGFSRRSEEASDQLLDLLTRVSEALGVMTRHILDRDGVVGDFHGDAAMGFWGWPLDQDDAPGRACRAAIAINEEFLTAATGANRPMSGFRCGIGIATGRAVAGRIGTIDQVKVTAFGPVVNLASRLEGMTRPLSAEILIDEATADFVRHSLPPSVARVRRLLRVRPAGFQAAIDVCQLLPPAGPQSPLADADLLRYEAALDALILGRWDEAFAALHEVPAADRAKDFLTATIARHGRVPPPGWDGVIDLPKG</sequence>
<keyword evidence="3" id="KW-1185">Reference proteome</keyword>
<dbReference type="KEGG" id="rul:UC8_57170"/>
<evidence type="ECO:0000313" key="2">
    <source>
        <dbReference type="EMBL" id="QEG43665.1"/>
    </source>
</evidence>
<dbReference type="EC" id="4.6.1.1" evidence="2"/>
<dbReference type="SMART" id="SM00044">
    <property type="entry name" value="CYCc"/>
    <property type="match status" value="1"/>
</dbReference>
<evidence type="ECO:0000259" key="1">
    <source>
        <dbReference type="PROSITE" id="PS50125"/>
    </source>
</evidence>